<proteinExistence type="predicted"/>
<comment type="caution">
    <text evidence="2">The sequence shown here is derived from an EMBL/GenBank/DDBJ whole genome shotgun (WGS) entry which is preliminary data.</text>
</comment>
<evidence type="ECO:0000313" key="2">
    <source>
        <dbReference type="EMBL" id="KAK9010865.1"/>
    </source>
</evidence>
<evidence type="ECO:0000313" key="3">
    <source>
        <dbReference type="Proteomes" id="UP001396334"/>
    </source>
</evidence>
<sequence length="109" mass="11934">MAPETTKSKLDRRDFKRPIRRRSPLDGSDSEISCSPPHDLRSERWRSSLETPVTGDTKADVSNGDVGGRIWSCGAWLVAAMECKGGGYDECKKQKINLCTDVAGEFTGG</sequence>
<evidence type="ECO:0000256" key="1">
    <source>
        <dbReference type="SAM" id="MobiDB-lite"/>
    </source>
</evidence>
<reference evidence="2 3" key="1">
    <citation type="journal article" date="2024" name="G3 (Bethesda)">
        <title>Genome assembly of Hibiscus sabdariffa L. provides insights into metabolisms of medicinal natural products.</title>
        <authorList>
            <person name="Kim T."/>
        </authorList>
    </citation>
    <scope>NUCLEOTIDE SEQUENCE [LARGE SCALE GENOMIC DNA]</scope>
    <source>
        <strain evidence="2">TK-2024</strain>
        <tissue evidence="2">Old leaves</tissue>
    </source>
</reference>
<name>A0ABR2RDG0_9ROSI</name>
<protein>
    <submittedName>
        <fullName evidence="2">Uncharacterized protein</fullName>
    </submittedName>
</protein>
<dbReference type="Proteomes" id="UP001396334">
    <property type="component" value="Unassembled WGS sequence"/>
</dbReference>
<accession>A0ABR2RDG0</accession>
<keyword evidence="3" id="KW-1185">Reference proteome</keyword>
<feature type="compositionally biased region" description="Basic and acidic residues" evidence="1">
    <location>
        <begin position="38"/>
        <end position="47"/>
    </location>
</feature>
<organism evidence="2 3">
    <name type="scientific">Hibiscus sabdariffa</name>
    <name type="common">roselle</name>
    <dbReference type="NCBI Taxonomy" id="183260"/>
    <lineage>
        <taxon>Eukaryota</taxon>
        <taxon>Viridiplantae</taxon>
        <taxon>Streptophyta</taxon>
        <taxon>Embryophyta</taxon>
        <taxon>Tracheophyta</taxon>
        <taxon>Spermatophyta</taxon>
        <taxon>Magnoliopsida</taxon>
        <taxon>eudicotyledons</taxon>
        <taxon>Gunneridae</taxon>
        <taxon>Pentapetalae</taxon>
        <taxon>rosids</taxon>
        <taxon>malvids</taxon>
        <taxon>Malvales</taxon>
        <taxon>Malvaceae</taxon>
        <taxon>Malvoideae</taxon>
        <taxon>Hibiscus</taxon>
    </lineage>
</organism>
<feature type="region of interest" description="Disordered" evidence="1">
    <location>
        <begin position="1"/>
        <end position="60"/>
    </location>
</feature>
<gene>
    <name evidence="2" type="ORF">V6N11_043732</name>
</gene>
<feature type="compositionally biased region" description="Basic and acidic residues" evidence="1">
    <location>
        <begin position="1"/>
        <end position="17"/>
    </location>
</feature>
<dbReference type="EMBL" id="JBBPBN010000023">
    <property type="protein sequence ID" value="KAK9010865.1"/>
    <property type="molecule type" value="Genomic_DNA"/>
</dbReference>